<dbReference type="EC" id="1.14.14.1" evidence="3"/>
<evidence type="ECO:0000256" key="4">
    <source>
        <dbReference type="ARBA" id="ARBA00022617"/>
    </source>
</evidence>
<dbReference type="PRINTS" id="PR00463">
    <property type="entry name" value="EP450I"/>
</dbReference>
<feature type="transmembrane region" description="Helical" evidence="11">
    <location>
        <begin position="210"/>
        <end position="234"/>
    </location>
</feature>
<keyword evidence="7 9" id="KW-0408">Iron</keyword>
<dbReference type="GO" id="GO:0020037">
    <property type="term" value="F:heme binding"/>
    <property type="evidence" value="ECO:0007669"/>
    <property type="project" value="InterPro"/>
</dbReference>
<dbReference type="Gene3D" id="1.10.630.10">
    <property type="entry name" value="Cytochrome P450"/>
    <property type="match status" value="1"/>
</dbReference>
<evidence type="ECO:0000256" key="3">
    <source>
        <dbReference type="ARBA" id="ARBA00012109"/>
    </source>
</evidence>
<dbReference type="InterPro" id="IPR002401">
    <property type="entry name" value="Cyt_P450_E_grp-I"/>
</dbReference>
<evidence type="ECO:0000256" key="8">
    <source>
        <dbReference type="ARBA" id="ARBA00023033"/>
    </source>
</evidence>
<keyword evidence="13" id="KW-1185">Reference proteome</keyword>
<dbReference type="GeneTree" id="ENSGT00940000170782"/>
<dbReference type="PANTHER" id="PTHR24302">
    <property type="entry name" value="CYTOCHROME P450 FAMILY 3"/>
    <property type="match status" value="1"/>
</dbReference>
<dbReference type="PRINTS" id="PR00385">
    <property type="entry name" value="P450"/>
</dbReference>
<reference evidence="12 13" key="1">
    <citation type="journal article" date="2011" name="Genome Biol. Evol.">
        <title>Integration of the genetic map and genome assembly of fugu facilitates insights into distinct features of genome evolution in teleosts and mammals.</title>
        <authorList>
            <person name="Kai W."/>
            <person name="Kikuchi K."/>
            <person name="Tohari S."/>
            <person name="Chew A.K."/>
            <person name="Tay A."/>
            <person name="Fujiwara A."/>
            <person name="Hosoya S."/>
            <person name="Suetake H."/>
            <person name="Naruse K."/>
            <person name="Brenner S."/>
            <person name="Suzuki Y."/>
            <person name="Venkatesh B."/>
        </authorList>
    </citation>
    <scope>NUCLEOTIDE SEQUENCE [LARGE SCALE GENOMIC DNA]</scope>
</reference>
<reference evidence="12" key="2">
    <citation type="submission" date="2025-08" db="UniProtKB">
        <authorList>
            <consortium name="Ensembl"/>
        </authorList>
    </citation>
    <scope>IDENTIFICATION</scope>
</reference>
<comment type="cofactor">
    <cofactor evidence="1 9">
        <name>heme</name>
        <dbReference type="ChEBI" id="CHEBI:30413"/>
    </cofactor>
</comment>
<dbReference type="PANTHER" id="PTHR24302:SF32">
    <property type="entry name" value="CYTOCHROME P450, FAMILY 3, SUBFAMILY A, POLYPEPTIDE 65"/>
    <property type="match status" value="1"/>
</dbReference>
<sequence>MNYLPLFALETWILLITFTCLFVMYGKRTFGIFEKLGISGPKPTMYFGSICKYNNVYYLDDQECAQKYGKIWGTYELRKPMLVVMDPDLLKTILVKECFTHFTNRRNFCLNGDLYDAVNIAEDDDWRRIRNVLSPLFTTSRIKQIFSLMKRQSSKLTSSLEPKAENEEIISIKDFFGAYNMNVATGVLFGMEMEPSLPIKHASKLFKFPIPLFMIQGCFPILLPLLQLMGFSLFPRDSFAFVKKIVEKIRAERDGGSHQEFDFLQHMISTQKNDGIYAVTSHSRCLTDHEIVSQLTVLLTGGYETSTLALTLSIYSLATNPGSMNRLQEEIDATFPDGRFTPVDAGARAVTRLYPPAARLERTAKETVEISGITIPKNMTVTVPIFALHRDPEHWPEPEEFKPDRFSKQNKGRINPYTYLPFGIGPRKCLGMRLALVIVKLALVETLQKYSFSVCKETEIPFKMDPNTFVGPINPIKLRVVRR</sequence>
<dbReference type="GO" id="GO:0016712">
    <property type="term" value="F:oxidoreductase activity, acting on paired donors, with incorporation or reduction of molecular oxygen, reduced flavin or flavoprotein as one donor, and incorporation of one atom of oxygen"/>
    <property type="evidence" value="ECO:0007669"/>
    <property type="project" value="UniProtKB-EC"/>
</dbReference>
<feature type="transmembrane region" description="Helical" evidence="11">
    <location>
        <begin position="6"/>
        <end position="25"/>
    </location>
</feature>
<feature type="binding site" description="axial binding residue" evidence="9">
    <location>
        <position position="429"/>
    </location>
    <ligand>
        <name>heme</name>
        <dbReference type="ChEBI" id="CHEBI:30413"/>
    </ligand>
    <ligandPart>
        <name>Fe</name>
        <dbReference type="ChEBI" id="CHEBI:18248"/>
    </ligandPart>
</feature>
<proteinExistence type="inferred from homology"/>
<keyword evidence="5 9" id="KW-0479">Metal-binding</keyword>
<evidence type="ECO:0000256" key="10">
    <source>
        <dbReference type="RuleBase" id="RU000461"/>
    </source>
</evidence>
<comment type="similarity">
    <text evidence="2 10">Belongs to the cytochrome P450 family.</text>
</comment>
<evidence type="ECO:0000256" key="1">
    <source>
        <dbReference type="ARBA" id="ARBA00001971"/>
    </source>
</evidence>
<dbReference type="PROSITE" id="PS00086">
    <property type="entry name" value="CYTOCHROME_P450"/>
    <property type="match status" value="1"/>
</dbReference>
<dbReference type="InterPro" id="IPR001128">
    <property type="entry name" value="Cyt_P450"/>
</dbReference>
<dbReference type="Pfam" id="PF00067">
    <property type="entry name" value="p450"/>
    <property type="match status" value="1"/>
</dbReference>
<keyword evidence="4 9" id="KW-0349">Heme</keyword>
<keyword evidence="11" id="KW-0472">Membrane</keyword>
<evidence type="ECO:0000256" key="9">
    <source>
        <dbReference type="PIRSR" id="PIRSR602401-1"/>
    </source>
</evidence>
<dbReference type="GO" id="GO:0005506">
    <property type="term" value="F:iron ion binding"/>
    <property type="evidence" value="ECO:0007669"/>
    <property type="project" value="InterPro"/>
</dbReference>
<evidence type="ECO:0000256" key="5">
    <source>
        <dbReference type="ARBA" id="ARBA00022723"/>
    </source>
</evidence>
<keyword evidence="11" id="KW-1133">Transmembrane helix</keyword>
<dbReference type="InParanoid" id="A0A674NQX1"/>
<organism evidence="12 13">
    <name type="scientific">Takifugu rubripes</name>
    <name type="common">Japanese pufferfish</name>
    <name type="synonym">Fugu rubripes</name>
    <dbReference type="NCBI Taxonomy" id="31033"/>
    <lineage>
        <taxon>Eukaryota</taxon>
        <taxon>Metazoa</taxon>
        <taxon>Chordata</taxon>
        <taxon>Craniata</taxon>
        <taxon>Vertebrata</taxon>
        <taxon>Euteleostomi</taxon>
        <taxon>Actinopterygii</taxon>
        <taxon>Neopterygii</taxon>
        <taxon>Teleostei</taxon>
        <taxon>Neoteleostei</taxon>
        <taxon>Acanthomorphata</taxon>
        <taxon>Eupercaria</taxon>
        <taxon>Tetraodontiformes</taxon>
        <taxon>Tetradontoidea</taxon>
        <taxon>Tetraodontidae</taxon>
        <taxon>Takifugu</taxon>
    </lineage>
</organism>
<dbReference type="FunFam" id="1.10.630.10:FF:000182">
    <property type="entry name" value="Cytochrome P450 3A4"/>
    <property type="match status" value="1"/>
</dbReference>
<dbReference type="AlphaFoldDB" id="A0A674NQX1"/>
<dbReference type="InterPro" id="IPR036396">
    <property type="entry name" value="Cyt_P450_sf"/>
</dbReference>
<evidence type="ECO:0000256" key="6">
    <source>
        <dbReference type="ARBA" id="ARBA00023002"/>
    </source>
</evidence>
<keyword evidence="11" id="KW-0812">Transmembrane</keyword>
<protein>
    <recommendedName>
        <fullName evidence="3">unspecific monooxygenase</fullName>
        <ecNumber evidence="3">1.14.14.1</ecNumber>
    </recommendedName>
</protein>
<name>A0A674NQX1_TAKRU</name>
<dbReference type="Ensembl" id="ENSTRUT00000072274.1">
    <property type="protein sequence ID" value="ENSTRUP00000076001.1"/>
    <property type="gene ID" value="ENSTRUG00000012011.3"/>
</dbReference>
<dbReference type="InterPro" id="IPR017972">
    <property type="entry name" value="Cyt_P450_CS"/>
</dbReference>
<evidence type="ECO:0000256" key="2">
    <source>
        <dbReference type="ARBA" id="ARBA00010617"/>
    </source>
</evidence>
<dbReference type="InterPro" id="IPR050705">
    <property type="entry name" value="Cytochrome_P450_3A"/>
</dbReference>
<keyword evidence="6 10" id="KW-0560">Oxidoreductase</keyword>
<dbReference type="OMA" id="YAPTKAN"/>
<evidence type="ECO:0000256" key="7">
    <source>
        <dbReference type="ARBA" id="ARBA00023004"/>
    </source>
</evidence>
<gene>
    <name evidence="12" type="primary">LOC101067951</name>
</gene>
<dbReference type="SUPFAM" id="SSF48264">
    <property type="entry name" value="Cytochrome P450"/>
    <property type="match status" value="1"/>
</dbReference>
<evidence type="ECO:0000313" key="12">
    <source>
        <dbReference type="Ensembl" id="ENSTRUP00000076001.1"/>
    </source>
</evidence>
<dbReference type="GO" id="GO:0008395">
    <property type="term" value="F:steroid hydroxylase activity"/>
    <property type="evidence" value="ECO:0007669"/>
    <property type="project" value="TreeGrafter"/>
</dbReference>
<keyword evidence="8 10" id="KW-0503">Monooxygenase</keyword>
<evidence type="ECO:0000256" key="11">
    <source>
        <dbReference type="SAM" id="Phobius"/>
    </source>
</evidence>
<accession>A0A674NQX1</accession>
<evidence type="ECO:0000313" key="13">
    <source>
        <dbReference type="Proteomes" id="UP000005226"/>
    </source>
</evidence>
<reference evidence="12" key="3">
    <citation type="submission" date="2025-09" db="UniProtKB">
        <authorList>
            <consortium name="Ensembl"/>
        </authorList>
    </citation>
    <scope>IDENTIFICATION</scope>
</reference>
<dbReference type="Proteomes" id="UP000005226">
    <property type="component" value="Chromosome 17"/>
</dbReference>